<reference evidence="6" key="1">
    <citation type="submission" date="2025-08" db="UniProtKB">
        <authorList>
            <consortium name="RefSeq"/>
        </authorList>
    </citation>
    <scope>IDENTIFICATION</scope>
    <source>
        <tissue evidence="6">Blood</tissue>
    </source>
</reference>
<sequence length="248" mass="25570">MARGGARRTAALGLVLRLLLGFGLGLEAAPTPVPIPFLAHSPGSCPPTNFQCRTSGFCVPLPLRCDGDKDCPDGSDEEECGSPVPGRQGSPEAGWRRVPQLSWVGVWDLTDPAPQASSLAPGTDSACRPLAAPAPVTASMTAQMALTTPFTTAVASPARPGSFAACGVVPASPAPGSAMAIPTALPPATSLAVEPRRPRKGMPQPWGPLWPRALSPILGMPPPPRLGTRTQSSLETEVLVGLLPQPWC</sequence>
<dbReference type="InterPro" id="IPR036055">
    <property type="entry name" value="LDL_receptor-like_sf"/>
</dbReference>
<evidence type="ECO:0000256" key="1">
    <source>
        <dbReference type="ARBA" id="ARBA00023157"/>
    </source>
</evidence>
<evidence type="ECO:0000313" key="6">
    <source>
        <dbReference type="RefSeq" id="XP_026906300.2"/>
    </source>
</evidence>
<feature type="signal peptide" evidence="4">
    <location>
        <begin position="1"/>
        <end position="25"/>
    </location>
</feature>
<dbReference type="Proteomes" id="UP001652583">
    <property type="component" value="Chromosome A2"/>
</dbReference>
<organism evidence="5 6">
    <name type="scientific">Acinonyx jubatus</name>
    <name type="common">Cheetah</name>
    <dbReference type="NCBI Taxonomy" id="32536"/>
    <lineage>
        <taxon>Eukaryota</taxon>
        <taxon>Metazoa</taxon>
        <taxon>Chordata</taxon>
        <taxon>Craniata</taxon>
        <taxon>Vertebrata</taxon>
        <taxon>Euteleostomi</taxon>
        <taxon>Mammalia</taxon>
        <taxon>Eutheria</taxon>
        <taxon>Laurasiatheria</taxon>
        <taxon>Carnivora</taxon>
        <taxon>Feliformia</taxon>
        <taxon>Felidae</taxon>
        <taxon>Felinae</taxon>
        <taxon>Acinonyx</taxon>
    </lineage>
</organism>
<dbReference type="CDD" id="cd00112">
    <property type="entry name" value="LDLa"/>
    <property type="match status" value="1"/>
</dbReference>
<evidence type="ECO:0000256" key="4">
    <source>
        <dbReference type="SAM" id="SignalP"/>
    </source>
</evidence>
<name>A0A6J1YQ98_ACIJB</name>
<dbReference type="Gene3D" id="4.10.400.10">
    <property type="entry name" value="Low-density Lipoprotein Receptor"/>
    <property type="match status" value="1"/>
</dbReference>
<gene>
    <name evidence="6" type="primary">CD320</name>
</gene>
<comment type="caution">
    <text evidence="2">Lacks conserved residue(s) required for the propagation of feature annotation.</text>
</comment>
<dbReference type="GO" id="GO:0016192">
    <property type="term" value="P:vesicle-mediated transport"/>
    <property type="evidence" value="ECO:0007669"/>
    <property type="project" value="UniProtKB-ARBA"/>
</dbReference>
<evidence type="ECO:0000256" key="3">
    <source>
        <dbReference type="SAM" id="MobiDB-lite"/>
    </source>
</evidence>
<accession>A0A6J1YQ98</accession>
<dbReference type="InterPro" id="IPR023415">
    <property type="entry name" value="LDLR_class-A_CS"/>
</dbReference>
<dbReference type="GO" id="GO:0016020">
    <property type="term" value="C:membrane"/>
    <property type="evidence" value="ECO:0007669"/>
    <property type="project" value="UniProtKB-SubCell"/>
</dbReference>
<feature type="chain" id="PRO_5046099426" evidence="4">
    <location>
        <begin position="26"/>
        <end position="248"/>
    </location>
</feature>
<dbReference type="GeneID" id="106970779"/>
<keyword evidence="1 2" id="KW-1015">Disulfide bond</keyword>
<evidence type="ECO:0000256" key="2">
    <source>
        <dbReference type="PROSITE-ProRule" id="PRU00124"/>
    </source>
</evidence>
<evidence type="ECO:0000313" key="5">
    <source>
        <dbReference type="Proteomes" id="UP001652583"/>
    </source>
</evidence>
<protein>
    <submittedName>
        <fullName evidence="6">CD320 antigen isoform X2</fullName>
    </submittedName>
</protein>
<dbReference type="PROSITE" id="PS01209">
    <property type="entry name" value="LDLRA_1"/>
    <property type="match status" value="1"/>
</dbReference>
<dbReference type="AlphaFoldDB" id="A0A6J1YQ98"/>
<feature type="disulfide bond" evidence="2">
    <location>
        <begin position="65"/>
        <end position="80"/>
    </location>
</feature>
<keyword evidence="4" id="KW-0732">Signal</keyword>
<dbReference type="InterPro" id="IPR002172">
    <property type="entry name" value="LDrepeatLR_classA_rpt"/>
</dbReference>
<feature type="region of interest" description="Disordered" evidence="3">
    <location>
        <begin position="70"/>
        <end position="94"/>
    </location>
</feature>
<dbReference type="SUPFAM" id="SSF57424">
    <property type="entry name" value="LDL receptor-like module"/>
    <property type="match status" value="1"/>
</dbReference>
<dbReference type="PROSITE" id="PS50068">
    <property type="entry name" value="LDLRA_2"/>
    <property type="match status" value="1"/>
</dbReference>
<proteinExistence type="predicted"/>
<dbReference type="RefSeq" id="XP_026906300.2">
    <property type="nucleotide sequence ID" value="XM_027050499.2"/>
</dbReference>
<dbReference type="SMART" id="SM00192">
    <property type="entry name" value="LDLa"/>
    <property type="match status" value="1"/>
</dbReference>
<dbReference type="Pfam" id="PF00057">
    <property type="entry name" value="Ldl_recept_a"/>
    <property type="match status" value="1"/>
</dbReference>
<keyword evidence="5" id="KW-1185">Reference proteome</keyword>